<dbReference type="EMBL" id="JBFYGN010000008">
    <property type="protein sequence ID" value="MEX8192945.1"/>
    <property type="molecule type" value="Genomic_DNA"/>
</dbReference>
<dbReference type="RefSeq" id="WP_369338147.1">
    <property type="nucleotide sequence ID" value="NZ_JBFYGN010000008.1"/>
</dbReference>
<dbReference type="PANTHER" id="PTHR30269">
    <property type="entry name" value="TRANSMEMBRANE PROTEIN YFCA"/>
    <property type="match status" value="1"/>
</dbReference>
<feature type="transmembrane region" description="Helical" evidence="8">
    <location>
        <begin position="99"/>
        <end position="117"/>
    </location>
</feature>
<gene>
    <name evidence="9" type="ORF">AB6724_08835</name>
</gene>
<dbReference type="Pfam" id="PF01925">
    <property type="entry name" value="TauE"/>
    <property type="match status" value="1"/>
</dbReference>
<evidence type="ECO:0000256" key="1">
    <source>
        <dbReference type="ARBA" id="ARBA00004651"/>
    </source>
</evidence>
<dbReference type="Proteomes" id="UP001561046">
    <property type="component" value="Unassembled WGS sequence"/>
</dbReference>
<evidence type="ECO:0000256" key="6">
    <source>
        <dbReference type="ARBA" id="ARBA00022989"/>
    </source>
</evidence>
<feature type="transmembrane region" description="Helical" evidence="8">
    <location>
        <begin position="165"/>
        <end position="184"/>
    </location>
</feature>
<keyword evidence="7 8" id="KW-0472">Membrane</keyword>
<keyword evidence="6 8" id="KW-1133">Transmembrane helix</keyword>
<protein>
    <recommendedName>
        <fullName evidence="8">Probable membrane transporter protein</fullName>
    </recommendedName>
</protein>
<feature type="transmembrane region" description="Helical" evidence="8">
    <location>
        <begin position="191"/>
        <end position="212"/>
    </location>
</feature>
<feature type="transmembrane region" description="Helical" evidence="8">
    <location>
        <begin position="73"/>
        <end position="93"/>
    </location>
</feature>
<name>A0ABV3ZU97_9BURK</name>
<evidence type="ECO:0000256" key="5">
    <source>
        <dbReference type="ARBA" id="ARBA00022692"/>
    </source>
</evidence>
<organism evidence="9 10">
    <name type="scientific">Comamonas guangdongensis</name>
    <dbReference type="NCBI Taxonomy" id="510515"/>
    <lineage>
        <taxon>Bacteria</taxon>
        <taxon>Pseudomonadati</taxon>
        <taxon>Pseudomonadota</taxon>
        <taxon>Betaproteobacteria</taxon>
        <taxon>Burkholderiales</taxon>
        <taxon>Comamonadaceae</taxon>
        <taxon>Comamonas</taxon>
    </lineage>
</organism>
<feature type="transmembrane region" description="Helical" evidence="8">
    <location>
        <begin position="224"/>
        <end position="242"/>
    </location>
</feature>
<keyword evidence="4 8" id="KW-1003">Cell membrane</keyword>
<reference evidence="9 10" key="1">
    <citation type="journal article" date="2013" name="Int. J. Syst. Evol. Microbiol.">
        <title>Comamonas guangdongensis sp. nov., isolated from subterranean forest sediment, and emended description of the genus Comamonas.</title>
        <authorList>
            <person name="Zhang J."/>
            <person name="Wang Y."/>
            <person name="Zhou S."/>
            <person name="Wu C."/>
            <person name="He J."/>
            <person name="Li F."/>
        </authorList>
    </citation>
    <scope>NUCLEOTIDE SEQUENCE [LARGE SCALE GENOMIC DNA]</scope>
    <source>
        <strain evidence="9 10">CCTCC AB2011133</strain>
    </source>
</reference>
<accession>A0ABV3ZU97</accession>
<evidence type="ECO:0000256" key="7">
    <source>
        <dbReference type="ARBA" id="ARBA00023136"/>
    </source>
</evidence>
<keyword evidence="3" id="KW-0813">Transport</keyword>
<dbReference type="PANTHER" id="PTHR30269:SF37">
    <property type="entry name" value="MEMBRANE TRANSPORTER PROTEIN"/>
    <property type="match status" value="1"/>
</dbReference>
<keyword evidence="5 8" id="KW-0812">Transmembrane</keyword>
<comment type="similarity">
    <text evidence="2 8">Belongs to the 4-toluene sulfonate uptake permease (TSUP) (TC 2.A.102) family.</text>
</comment>
<proteinExistence type="inferred from homology"/>
<evidence type="ECO:0000256" key="2">
    <source>
        <dbReference type="ARBA" id="ARBA00009142"/>
    </source>
</evidence>
<sequence length="282" mass="29895">MQIVFFMALVGLAAFCQNLTGFAFGLIFVGVAGASRLMDIADAANVACLLSIVNGASYMRAHRFQPDWSMLKPMLVSSLLGVAGGVLLLHWLSGNTLNGLRMALGAVIVLCALLLLMQKTALGQPSGKGALWLAGLSSGVLGGLFATPGPPMVYHLYRQPLDRMLVRHCLFAMFVTCAVLRAIMVAVEGQLNAAVFGWTALAFPVVTGVTWWSARHPPALPRKLVEWLVCGLLLLAGASLFWSGWQAGRPEAVVPDDATALLMHTLGCKPMYSGPSGSTIDA</sequence>
<dbReference type="InterPro" id="IPR002781">
    <property type="entry name" value="TM_pro_TauE-like"/>
</dbReference>
<comment type="subcellular location">
    <subcellularLocation>
        <location evidence="1 8">Cell membrane</location>
        <topology evidence="1 8">Multi-pass membrane protein</topology>
    </subcellularLocation>
</comment>
<dbReference type="InterPro" id="IPR052017">
    <property type="entry name" value="TSUP"/>
</dbReference>
<evidence type="ECO:0000256" key="3">
    <source>
        <dbReference type="ARBA" id="ARBA00022448"/>
    </source>
</evidence>
<evidence type="ECO:0000313" key="9">
    <source>
        <dbReference type="EMBL" id="MEX8192945.1"/>
    </source>
</evidence>
<evidence type="ECO:0000256" key="8">
    <source>
        <dbReference type="RuleBase" id="RU363041"/>
    </source>
</evidence>
<evidence type="ECO:0000313" key="10">
    <source>
        <dbReference type="Proteomes" id="UP001561046"/>
    </source>
</evidence>
<keyword evidence="10" id="KW-1185">Reference proteome</keyword>
<feature type="transmembrane region" description="Helical" evidence="8">
    <location>
        <begin position="129"/>
        <end position="145"/>
    </location>
</feature>
<evidence type="ECO:0000256" key="4">
    <source>
        <dbReference type="ARBA" id="ARBA00022475"/>
    </source>
</evidence>
<comment type="caution">
    <text evidence="9">The sequence shown here is derived from an EMBL/GenBank/DDBJ whole genome shotgun (WGS) entry which is preliminary data.</text>
</comment>